<comment type="caution">
    <text evidence="2">The sequence shown here is derived from an EMBL/GenBank/DDBJ whole genome shotgun (WGS) entry which is preliminary data.</text>
</comment>
<protein>
    <submittedName>
        <fullName evidence="2">Uncharacterized protein</fullName>
    </submittedName>
</protein>
<dbReference type="Proteomes" id="UP000273626">
    <property type="component" value="Unassembled WGS sequence"/>
</dbReference>
<keyword evidence="3" id="KW-1185">Reference proteome</keyword>
<feature type="region of interest" description="Disordered" evidence="1">
    <location>
        <begin position="166"/>
        <end position="192"/>
    </location>
</feature>
<sequence length="267" mass="27348">MCRNARCRRSAPFADPACGGDLAPPAPARESLGRAAGPGRRAASGLAAAEWRRPGRPACCRRWGRGIGCWPRSIRCRSCAALPGPCRLAGPSRPGEGAEAADLPPGKPGLASVGCRSGRPLSFASRGSSRGPGRCRGITSNCAAEKAAAARPGCCESPAWAARPVRPVGPGGTGKPRNRGFGMAEHPVRGGFRGRDDADLRLRLVANDADRGHGRDRHPAGHAGAFASVAAGGLAARSCCRLFSCVISPLAHAGAQEGFPLMIPISA</sequence>
<name>A0ABX9S9L3_PARPN</name>
<proteinExistence type="predicted"/>
<evidence type="ECO:0000256" key="1">
    <source>
        <dbReference type="SAM" id="MobiDB-lite"/>
    </source>
</evidence>
<gene>
    <name evidence="2" type="ORF">BDE18_3742</name>
</gene>
<dbReference type="EMBL" id="RBLI01000002">
    <property type="protein sequence ID" value="RKS44885.1"/>
    <property type="molecule type" value="Genomic_DNA"/>
</dbReference>
<reference evidence="2" key="1">
    <citation type="submission" date="2018-10" db="EMBL/GenBank/DDBJ databases">
        <title>Genomic Encyclopedia of Archaeal and Bacterial Type Strains, Phase II (KMG-II): from individual species to whole genera.</title>
        <authorList>
            <person name="Goeker M."/>
        </authorList>
    </citation>
    <scope>NUCLEOTIDE SEQUENCE [LARGE SCALE GENOMIC DNA]</scope>
    <source>
        <strain evidence="2">DSM 2944</strain>
    </source>
</reference>
<organism evidence="2 3">
    <name type="scientific">Paracoccus pantotrophus</name>
    <name type="common">Thiosphaera pantotropha</name>
    <dbReference type="NCBI Taxonomy" id="82367"/>
    <lineage>
        <taxon>Bacteria</taxon>
        <taxon>Pseudomonadati</taxon>
        <taxon>Pseudomonadota</taxon>
        <taxon>Alphaproteobacteria</taxon>
        <taxon>Rhodobacterales</taxon>
        <taxon>Paracoccaceae</taxon>
        <taxon>Paracoccus</taxon>
    </lineage>
</organism>
<feature type="region of interest" description="Disordered" evidence="1">
    <location>
        <begin position="91"/>
        <end position="111"/>
    </location>
</feature>
<evidence type="ECO:0000313" key="2">
    <source>
        <dbReference type="EMBL" id="RKS44885.1"/>
    </source>
</evidence>
<evidence type="ECO:0000313" key="3">
    <source>
        <dbReference type="Proteomes" id="UP000273626"/>
    </source>
</evidence>
<accession>A0ABX9S9L3</accession>